<proteinExistence type="predicted"/>
<evidence type="ECO:0000313" key="2">
    <source>
        <dbReference type="Proteomes" id="UP001304650"/>
    </source>
</evidence>
<sequence length="57" mass="6326">MSVMNPISGQISKELDIVKVANELGIDHERLLAYVYQRYEAVKPSDESESASVVDSN</sequence>
<dbReference type="EMBL" id="CP130319">
    <property type="protein sequence ID" value="WNR43275.1"/>
    <property type="molecule type" value="Genomic_DNA"/>
</dbReference>
<keyword evidence="2" id="KW-1185">Reference proteome</keyword>
<protein>
    <submittedName>
        <fullName evidence="1">Uncharacterized protein</fullName>
    </submittedName>
</protein>
<accession>A0AA96LK75</accession>
<gene>
    <name evidence="1" type="ORF">MJB10_19475</name>
</gene>
<name>A0AA96LK75_9BACL</name>
<dbReference type="Proteomes" id="UP001304650">
    <property type="component" value="Chromosome"/>
</dbReference>
<organism evidence="1 2">
    <name type="scientific">Paenibacillus roseopurpureus</name>
    <dbReference type="NCBI Taxonomy" id="2918901"/>
    <lineage>
        <taxon>Bacteria</taxon>
        <taxon>Bacillati</taxon>
        <taxon>Bacillota</taxon>
        <taxon>Bacilli</taxon>
        <taxon>Bacillales</taxon>
        <taxon>Paenibacillaceae</taxon>
        <taxon>Paenibacillus</taxon>
    </lineage>
</organism>
<reference evidence="1" key="1">
    <citation type="submission" date="2022-02" db="EMBL/GenBank/DDBJ databases">
        <title>Paenibacillus sp. MBLB1832 Whole Genome Shotgun Sequencing.</title>
        <authorList>
            <person name="Hwang C.Y."/>
            <person name="Cho E.-S."/>
            <person name="Seo M.-J."/>
        </authorList>
    </citation>
    <scope>NUCLEOTIDE SEQUENCE</scope>
    <source>
        <strain evidence="1">MBLB1832</strain>
    </source>
</reference>
<dbReference type="KEGG" id="proo:MJB10_19475"/>
<evidence type="ECO:0000313" key="1">
    <source>
        <dbReference type="EMBL" id="WNR43275.1"/>
    </source>
</evidence>
<dbReference type="RefSeq" id="WP_314797402.1">
    <property type="nucleotide sequence ID" value="NZ_CP130319.1"/>
</dbReference>
<dbReference type="AlphaFoldDB" id="A0AA96LK75"/>